<dbReference type="InterPro" id="IPR040892">
    <property type="entry name" value="RPN1_N"/>
</dbReference>
<evidence type="ECO:0000256" key="2">
    <source>
        <dbReference type="ARBA" id="ARBA00005460"/>
    </source>
</evidence>
<keyword evidence="4" id="KW-0677">Repeat</keyword>
<dbReference type="Proteomes" id="UP000192223">
    <property type="component" value="Unplaced"/>
</dbReference>
<dbReference type="PANTHER" id="PTHR10943:SF1">
    <property type="entry name" value="26S PROTEASOME NON-ATPASE REGULATORY SUBUNIT 2"/>
    <property type="match status" value="1"/>
</dbReference>
<dbReference type="Gene3D" id="1.25.10.10">
    <property type="entry name" value="Leucine-rich Repeat Variant"/>
    <property type="match status" value="1"/>
</dbReference>
<sequence>MSKKVNNPQVEESEEDKELQEELKMLVDRITGTDQKLIKPALNMLRTLIKTSTTSMTSVPKPLKYLGPYYNIIKANFKNIEDADTKKLYADIISVLAMSPTGGDDAKQQHDCLRYRLLGHMKNVGSWGHEYVRQLETEIVEQWSICSDSGPKLMPLVQDIVSFDCNNHAEIQACDVLMEIDRLEILPKYIDNGTYQRICLYLMSCAKYVDDVEATKILKIVADQYKRFEEYPRALVVALQLRDKEMVDGLFADCKDPIILKQMAFIAARQLHPVNYRNSVVDQEEIGNILSNNYLNSHFVALARELDILEPKTPEDVYKTWLEPQPVRPSILGENLDSARQNLASSFVNGFVNAGFGSDKLLTTDTGNKWIYRNKDHAMLSTTAALGLIHLWDVDGGLTPIDKYLYSADENIKAGALLAIGMVNCRVSNECDPALALLADHVNDESQSLRIGAIYGLGMAYAGSAREDVLNILVPVVESAIGTEILAISSLAAGLVAVGTCNAAVTNAVLSKLVDIRESETLKSPLMRLTVLGMALCYMGRKDCIETPNAALEVFTEPFKSTSQLLLQMCAYAGTGDVLVIQELLRVVSERIALPDDKDGLTKSPSGSSGAIPTVGVTDITQQQQQLYNHPLQQPPRKKAKIREWDMSIPQAVAALAVAAVAVGEETGTEMCQRVLGHVGRYGDHGVHKAVPLAIALTSVSNPQLTVNDVLTKYSHDSDDEVAANAIFSLGIVGAGTNNARLSAGLRQLAVYHSRNPTPLFMVRFAQGLTHMGKGTLTISPLHHDRQLIDPCAMAGLLITLTALLDSRALINGKNHFLLYVLAVSMQPRWLLTLDEELQSTSVPVRVGQAVDVVGKAGTPKTISGIHTHTTPVLLAAGERAEIATDLYEQMSPTLDGVCILRKKKLE</sequence>
<dbReference type="AlphaFoldDB" id="A0A1W4XHW6"/>
<evidence type="ECO:0000259" key="9">
    <source>
        <dbReference type="Pfam" id="PF18051"/>
    </source>
</evidence>
<comment type="subunit">
    <text evidence="6">Component of the 19S proteasome regulatory particle complex. The 26S proteasome consists of a 20S core particle (CP) and two 19S regulatory subunits (RP). The regulatory particle is made of a lid composed of 9 subunits, a base containing 6 ATPases and few additional components including PSMD2. Interacts with RPGRIP1L. Interacts with CRY1 in a KDM8-dependent manner. Interacts (via C-terminus) with phosphatase UBLCP1 (via ubiquitin-like domain); the interaction recruits UBLCP1 to the 19S regulatory particle where it dephosphorylates 19S subunit PSMC2/RPT1 which impairs PSMC2 ATPase activity and disrupts 26S proteasome assembly.</text>
</comment>
<keyword evidence="10" id="KW-1185">Reference proteome</keyword>
<evidence type="ECO:0000256" key="6">
    <source>
        <dbReference type="ARBA" id="ARBA00046857"/>
    </source>
</evidence>
<dbReference type="Pfam" id="PF17781">
    <property type="entry name" value="RPN1_RPN2_N"/>
    <property type="match status" value="1"/>
</dbReference>
<proteinExistence type="inferred from homology"/>
<comment type="similarity">
    <text evidence="2 7">Belongs to the proteasome subunit S2 family.</text>
</comment>
<dbReference type="OrthoDB" id="10252509at2759"/>
<keyword evidence="5 7" id="KW-0647">Proteasome</keyword>
<protein>
    <recommendedName>
        <fullName evidence="3 7">26S proteasome non-ATPase regulatory subunit 2</fullName>
    </recommendedName>
</protein>
<dbReference type="Pfam" id="PF18051">
    <property type="entry name" value="RPN1_C"/>
    <property type="match status" value="1"/>
</dbReference>
<dbReference type="PANTHER" id="PTHR10943">
    <property type="entry name" value="26S PROTEASOME NON-ATPASE REGULATORY SUBUNIT"/>
    <property type="match status" value="1"/>
</dbReference>
<dbReference type="InParanoid" id="A0A1W4XHW6"/>
<evidence type="ECO:0000256" key="7">
    <source>
        <dbReference type="PIRNR" id="PIRNR015965"/>
    </source>
</evidence>
<dbReference type="GO" id="GO:0008540">
    <property type="term" value="C:proteasome regulatory particle, base subcomplex"/>
    <property type="evidence" value="ECO:0007669"/>
    <property type="project" value="UniProtKB-UniRule"/>
</dbReference>
<dbReference type="GeneID" id="108741665"/>
<dbReference type="GO" id="GO:0034515">
    <property type="term" value="C:proteasome storage granule"/>
    <property type="evidence" value="ECO:0007669"/>
    <property type="project" value="TreeGrafter"/>
</dbReference>
<dbReference type="STRING" id="224129.A0A1W4XHW6"/>
<evidence type="ECO:0000259" key="8">
    <source>
        <dbReference type="Pfam" id="PF17781"/>
    </source>
</evidence>
<evidence type="ECO:0000256" key="3">
    <source>
        <dbReference type="ARBA" id="ARBA00014928"/>
    </source>
</evidence>
<dbReference type="GO" id="GO:0030234">
    <property type="term" value="F:enzyme regulator activity"/>
    <property type="evidence" value="ECO:0007669"/>
    <property type="project" value="UniProtKB-UniRule"/>
</dbReference>
<reference evidence="11" key="1">
    <citation type="submission" date="2025-08" db="UniProtKB">
        <authorList>
            <consortium name="RefSeq"/>
        </authorList>
    </citation>
    <scope>IDENTIFICATION</scope>
    <source>
        <tissue evidence="11">Entire body</tissue>
    </source>
</reference>
<comment type="function">
    <text evidence="7">Component of the 26S proteasome, a multiprotein complex involved in the ATP-dependent degradation of ubiquitinated proteins. This complex plays a key role in the maintenance of protein homeostasis by removing misfolded or damaged proteins, which could impair cellular functions, and by removing proteins whose functions are no longer required. Therefore, the proteasome participates in numerous cellular processes, including cell cycle progression, apoptosis, or DNA damage repair.</text>
</comment>
<evidence type="ECO:0000256" key="4">
    <source>
        <dbReference type="ARBA" id="ARBA00022737"/>
    </source>
</evidence>
<dbReference type="RefSeq" id="XP_018332038.1">
    <property type="nucleotide sequence ID" value="XM_018476536.1"/>
</dbReference>
<evidence type="ECO:0000313" key="10">
    <source>
        <dbReference type="Proteomes" id="UP000192223"/>
    </source>
</evidence>
<name>A0A1W4XHW6_AGRPL</name>
<dbReference type="SUPFAM" id="SSF48371">
    <property type="entry name" value="ARM repeat"/>
    <property type="match status" value="1"/>
</dbReference>
<dbReference type="GO" id="GO:0043161">
    <property type="term" value="P:proteasome-mediated ubiquitin-dependent protein catabolic process"/>
    <property type="evidence" value="ECO:0007669"/>
    <property type="project" value="TreeGrafter"/>
</dbReference>
<gene>
    <name evidence="11" type="primary">LOC108741665</name>
</gene>
<dbReference type="InterPro" id="IPR041433">
    <property type="entry name" value="RPN1_C"/>
</dbReference>
<dbReference type="InterPro" id="IPR016024">
    <property type="entry name" value="ARM-type_fold"/>
</dbReference>
<dbReference type="Pfam" id="PF01851">
    <property type="entry name" value="PC_rep"/>
    <property type="match status" value="1"/>
</dbReference>
<dbReference type="InterPro" id="IPR016643">
    <property type="entry name" value="26S_Psome_Rpn1"/>
</dbReference>
<evidence type="ECO:0000256" key="5">
    <source>
        <dbReference type="ARBA" id="ARBA00022942"/>
    </source>
</evidence>
<organism evidence="10 11">
    <name type="scientific">Agrilus planipennis</name>
    <name type="common">Emerald ash borer</name>
    <name type="synonym">Agrilus marcopoli</name>
    <dbReference type="NCBI Taxonomy" id="224129"/>
    <lineage>
        <taxon>Eukaryota</taxon>
        <taxon>Metazoa</taxon>
        <taxon>Ecdysozoa</taxon>
        <taxon>Arthropoda</taxon>
        <taxon>Hexapoda</taxon>
        <taxon>Insecta</taxon>
        <taxon>Pterygota</taxon>
        <taxon>Neoptera</taxon>
        <taxon>Endopterygota</taxon>
        <taxon>Coleoptera</taxon>
        <taxon>Polyphaga</taxon>
        <taxon>Elateriformia</taxon>
        <taxon>Buprestoidea</taxon>
        <taxon>Buprestidae</taxon>
        <taxon>Agrilinae</taxon>
        <taxon>Agrilus</taxon>
    </lineage>
</organism>
<feature type="domain" description="RPN1 N-terminal" evidence="8">
    <location>
        <begin position="23"/>
        <end position="323"/>
    </location>
</feature>
<dbReference type="GO" id="GO:0042176">
    <property type="term" value="P:regulation of protein catabolic process"/>
    <property type="evidence" value="ECO:0007669"/>
    <property type="project" value="InterPro"/>
</dbReference>
<dbReference type="GO" id="GO:0005634">
    <property type="term" value="C:nucleus"/>
    <property type="evidence" value="ECO:0007669"/>
    <property type="project" value="TreeGrafter"/>
</dbReference>
<evidence type="ECO:0000313" key="11">
    <source>
        <dbReference type="RefSeq" id="XP_018332038.1"/>
    </source>
</evidence>
<dbReference type="PIRSF" id="PIRSF015965">
    <property type="entry name" value="26S_Psome_Rpn1"/>
    <property type="match status" value="1"/>
</dbReference>
<dbReference type="InterPro" id="IPR002015">
    <property type="entry name" value="Proteasome/cyclosome_rpt"/>
</dbReference>
<evidence type="ECO:0000256" key="1">
    <source>
        <dbReference type="ARBA" id="ARBA00004031"/>
    </source>
</evidence>
<dbReference type="InterPro" id="IPR011989">
    <property type="entry name" value="ARM-like"/>
</dbReference>
<feature type="domain" description="26S proteasome non-ATPase regulatory subunit RPN1 C-terminal" evidence="9">
    <location>
        <begin position="854"/>
        <end position="904"/>
    </location>
</feature>
<accession>A0A1W4XHW6</accession>
<comment type="function">
    <text evidence="1">Binds to the intracellular domain of tumor necrosis factor type 1 receptor. The binding domain of TRAP1 and TRAP2 resides outside the death domain of TNFR1.</text>
</comment>
<dbReference type="KEGG" id="apln:108741665"/>